<keyword evidence="1" id="KW-0808">Transferase</keyword>
<comment type="caution">
    <text evidence="1">The sequence shown here is derived from an EMBL/GenBank/DDBJ whole genome shotgun (WGS) entry which is preliminary data.</text>
</comment>
<name>A0A6L2L6K8_TANCI</name>
<gene>
    <name evidence="1" type="ORF">Tci_027792</name>
</gene>
<reference evidence="1" key="1">
    <citation type="journal article" date="2019" name="Sci. Rep.">
        <title>Draft genome of Tanacetum cinerariifolium, the natural source of mosquito coil.</title>
        <authorList>
            <person name="Yamashiro T."/>
            <person name="Shiraishi A."/>
            <person name="Satake H."/>
            <person name="Nakayama K."/>
        </authorList>
    </citation>
    <scope>NUCLEOTIDE SEQUENCE</scope>
</reference>
<keyword evidence="1" id="KW-0548">Nucleotidyltransferase</keyword>
<dbReference type="AlphaFoldDB" id="A0A6L2L6K8"/>
<proteinExistence type="predicted"/>
<accession>A0A6L2L6K8</accession>
<sequence>MAKGGSSLLFTLFNLPAGSELTFKVEMLLLLLAGAENGSFIMTLFKVSALNAAFDLKIDLIVFGPETVAEESVTTIRGSVVFLYDSAGSILLVSSFGKIKPSATDNPGLSTLSMDTFVSSAKDFTKTRQYHQNLLPRSQQSNPTSSKCHSWGIFLYKTPNQAYQLIEDKVLLKLDWAKNQKTKSSLNKIVAFAAEGSNNSNTDKIMTRIDAMTMKMDAQCKDFQSRSKQSNLDDDDIPMPLEEEANSCKPSVVLIFTMITAIVIQTAITEEDFDDFLDEGSEILHSIKGTILEEKLFARFNKFMAMTADVNSKSESNTEEPPFKKITFNTNYKIKKSLEEPPMDIELKPLPDNLEYVFLD</sequence>
<keyword evidence="1" id="KW-0695">RNA-directed DNA polymerase</keyword>
<organism evidence="1">
    <name type="scientific">Tanacetum cinerariifolium</name>
    <name type="common">Dalmatian daisy</name>
    <name type="synonym">Chrysanthemum cinerariifolium</name>
    <dbReference type="NCBI Taxonomy" id="118510"/>
    <lineage>
        <taxon>Eukaryota</taxon>
        <taxon>Viridiplantae</taxon>
        <taxon>Streptophyta</taxon>
        <taxon>Embryophyta</taxon>
        <taxon>Tracheophyta</taxon>
        <taxon>Spermatophyta</taxon>
        <taxon>Magnoliopsida</taxon>
        <taxon>eudicotyledons</taxon>
        <taxon>Gunneridae</taxon>
        <taxon>Pentapetalae</taxon>
        <taxon>asterids</taxon>
        <taxon>campanulids</taxon>
        <taxon>Asterales</taxon>
        <taxon>Asteraceae</taxon>
        <taxon>Asteroideae</taxon>
        <taxon>Anthemideae</taxon>
        <taxon>Anthemidinae</taxon>
        <taxon>Tanacetum</taxon>
    </lineage>
</organism>
<dbReference type="EMBL" id="BKCJ010003558">
    <property type="protein sequence ID" value="GEU55814.1"/>
    <property type="molecule type" value="Genomic_DNA"/>
</dbReference>
<evidence type="ECO:0000313" key="1">
    <source>
        <dbReference type="EMBL" id="GEU55814.1"/>
    </source>
</evidence>
<dbReference type="GO" id="GO:0003964">
    <property type="term" value="F:RNA-directed DNA polymerase activity"/>
    <property type="evidence" value="ECO:0007669"/>
    <property type="project" value="UniProtKB-KW"/>
</dbReference>
<protein>
    <submittedName>
        <fullName evidence="1">Reverse transcriptase domain-containing protein</fullName>
    </submittedName>
</protein>